<dbReference type="GO" id="GO:0005847">
    <property type="term" value="C:mRNA cleavage and polyadenylation specificity factor complex"/>
    <property type="evidence" value="ECO:0007669"/>
    <property type="project" value="InterPro"/>
</dbReference>
<feature type="compositionally biased region" description="Polar residues" evidence="2">
    <location>
        <begin position="22"/>
        <end position="31"/>
    </location>
</feature>
<dbReference type="PANTHER" id="PTHR45922:SF1">
    <property type="entry name" value="CLEAVAGE AND POLYADENYLATION SPECIFICITY FACTOR SUBUNIT 2"/>
    <property type="match status" value="1"/>
</dbReference>
<keyword evidence="1" id="KW-0539">Nucleus</keyword>
<dbReference type="RefSeq" id="XP_009531644.1">
    <property type="nucleotide sequence ID" value="XM_009533349.1"/>
</dbReference>
<dbReference type="InParanoid" id="G4ZSJ3"/>
<comment type="similarity">
    <text evidence="1">Belongs to the metallo-beta-lactamase superfamily. RNA-metabolizing metallo-beta-lactamase-like family. CPSF2/YSH1 subfamily.</text>
</comment>
<organism evidence="4 5">
    <name type="scientific">Phytophthora sojae (strain P6497)</name>
    <name type="common">Soybean stem and root rot agent</name>
    <name type="synonym">Phytophthora megasperma f. sp. glycines</name>
    <dbReference type="NCBI Taxonomy" id="1094619"/>
    <lineage>
        <taxon>Eukaryota</taxon>
        <taxon>Sar</taxon>
        <taxon>Stramenopiles</taxon>
        <taxon>Oomycota</taxon>
        <taxon>Peronosporomycetes</taxon>
        <taxon>Peronosporales</taxon>
        <taxon>Peronosporaceae</taxon>
        <taxon>Phytophthora</taxon>
    </lineage>
</organism>
<dbReference type="InterPro" id="IPR036866">
    <property type="entry name" value="RibonucZ/Hydroxyglut_hydro"/>
</dbReference>
<evidence type="ECO:0000256" key="1">
    <source>
        <dbReference type="RuleBase" id="RU365006"/>
    </source>
</evidence>
<evidence type="ECO:0000313" key="5">
    <source>
        <dbReference type="Proteomes" id="UP000002640"/>
    </source>
</evidence>
<feature type="domain" description="Metallo-beta-lactamase" evidence="3">
    <location>
        <begin position="142"/>
        <end position="227"/>
    </location>
</feature>
<dbReference type="InterPro" id="IPR001279">
    <property type="entry name" value="Metallo-B-lactamas"/>
</dbReference>
<dbReference type="PANTHER" id="PTHR45922">
    <property type="entry name" value="CLEAVAGE AND POLYADENYLATION SPECIFICITY FACTOR SUBUNIT 2"/>
    <property type="match status" value="1"/>
</dbReference>
<dbReference type="GO" id="GO:0006398">
    <property type="term" value="P:mRNA 3'-end processing by stem-loop binding and cleavage"/>
    <property type="evidence" value="ECO:0007669"/>
    <property type="project" value="InterPro"/>
</dbReference>
<reference evidence="4 5" key="1">
    <citation type="journal article" date="2006" name="Science">
        <title>Phytophthora genome sequences uncover evolutionary origins and mechanisms of pathogenesis.</title>
        <authorList>
            <person name="Tyler B.M."/>
            <person name="Tripathy S."/>
            <person name="Zhang X."/>
            <person name="Dehal P."/>
            <person name="Jiang R.H."/>
            <person name="Aerts A."/>
            <person name="Arredondo F.D."/>
            <person name="Baxter L."/>
            <person name="Bensasson D."/>
            <person name="Beynon J.L."/>
            <person name="Chapman J."/>
            <person name="Damasceno C.M."/>
            <person name="Dorrance A.E."/>
            <person name="Dou D."/>
            <person name="Dickerman A.W."/>
            <person name="Dubchak I.L."/>
            <person name="Garbelotto M."/>
            <person name="Gijzen M."/>
            <person name="Gordon S.G."/>
            <person name="Govers F."/>
            <person name="Grunwald N.J."/>
            <person name="Huang W."/>
            <person name="Ivors K.L."/>
            <person name="Jones R.W."/>
            <person name="Kamoun S."/>
            <person name="Krampis K."/>
            <person name="Lamour K.H."/>
            <person name="Lee M.K."/>
            <person name="McDonald W.H."/>
            <person name="Medina M."/>
            <person name="Meijer H.J."/>
            <person name="Nordberg E.K."/>
            <person name="Maclean D.J."/>
            <person name="Ospina-Giraldo M.D."/>
            <person name="Morris P.F."/>
            <person name="Phuntumart V."/>
            <person name="Putnam N.H."/>
            <person name="Rash S."/>
            <person name="Rose J.K."/>
            <person name="Sakihama Y."/>
            <person name="Salamov A.A."/>
            <person name="Savidor A."/>
            <person name="Scheuring C.F."/>
            <person name="Smith B.M."/>
            <person name="Sobral B.W."/>
            <person name="Terry A."/>
            <person name="Torto-Alalibo T.A."/>
            <person name="Win J."/>
            <person name="Xu Z."/>
            <person name="Zhang H."/>
            <person name="Grigoriev I.V."/>
            <person name="Rokhsar D.S."/>
            <person name="Boore J.L."/>
        </authorList>
    </citation>
    <scope>NUCLEOTIDE SEQUENCE [LARGE SCALE GENOMIC DNA]</scope>
    <source>
        <strain evidence="4 5">P6497</strain>
    </source>
</reference>
<comment type="subcellular location">
    <subcellularLocation>
        <location evidence="1">Nucleus</location>
    </subcellularLocation>
</comment>
<dbReference type="InterPro" id="IPR027075">
    <property type="entry name" value="CPSF2"/>
</dbReference>
<dbReference type="Gene3D" id="3.60.15.10">
    <property type="entry name" value="Ribonuclease Z/Hydroxyacylglutathione hydrolase-like"/>
    <property type="match status" value="1"/>
</dbReference>
<dbReference type="EMBL" id="JH159156">
    <property type="protein sequence ID" value="EGZ14215.1"/>
    <property type="molecule type" value="Genomic_DNA"/>
</dbReference>
<dbReference type="GO" id="GO:0003723">
    <property type="term" value="F:RNA binding"/>
    <property type="evidence" value="ECO:0007669"/>
    <property type="project" value="UniProtKB-KW"/>
</dbReference>
<gene>
    <name evidence="4" type="ORF">PHYSODRAFT_347174</name>
</gene>
<keyword evidence="1" id="KW-0507">mRNA processing</keyword>
<evidence type="ECO:0000256" key="2">
    <source>
        <dbReference type="SAM" id="MobiDB-lite"/>
    </source>
</evidence>
<dbReference type="Pfam" id="PF16661">
    <property type="entry name" value="Lactamase_B_6"/>
    <property type="match status" value="1"/>
</dbReference>
<evidence type="ECO:0000259" key="3">
    <source>
        <dbReference type="Pfam" id="PF16661"/>
    </source>
</evidence>
<keyword evidence="1" id="KW-0694">RNA-binding</keyword>
<sequence>MQEMAGFYYYYCPKKKKSTLTRSPYLKQTTPVPDARHDASKRTAQTSTLNANKQENDNMCTKQHSDDDDYPNPQQPHLSGQPTPAHADNQYSQYYAESSFYANSTYSAVYSRAYLLEVDEVCILLYWDWTDEYDVELLKPLQRVLGLNAPVYGMRPMHRMGQIPLYGAFQAMTKLNSDFSLFSPDDLDVVFEHFMQLKYLDKFTLTSGGEGIVITPNVSGHLGPGGAL</sequence>
<dbReference type="KEGG" id="psoj:PHYSODRAFT_347174"/>
<dbReference type="AlphaFoldDB" id="G4ZSJ3"/>
<keyword evidence="5" id="KW-1185">Reference proteome</keyword>
<dbReference type="STRING" id="1094619.G4ZSJ3"/>
<dbReference type="Proteomes" id="UP000002640">
    <property type="component" value="Unassembled WGS sequence"/>
</dbReference>
<feature type="compositionally biased region" description="Polar residues" evidence="2">
    <location>
        <begin position="42"/>
        <end position="62"/>
    </location>
</feature>
<feature type="region of interest" description="Disordered" evidence="2">
    <location>
        <begin position="22"/>
        <end position="87"/>
    </location>
</feature>
<name>G4ZSJ3_PHYSP</name>
<proteinExistence type="inferred from homology"/>
<evidence type="ECO:0000313" key="4">
    <source>
        <dbReference type="EMBL" id="EGZ14215.1"/>
    </source>
</evidence>
<protein>
    <recommendedName>
        <fullName evidence="1">Cleavage and polyadenylation specificity factor subunit 2</fullName>
    </recommendedName>
    <alternativeName>
        <fullName evidence="1">Cleavage and polyadenylation specificity factor 100 kDa subunit</fullName>
    </alternativeName>
</protein>
<accession>G4ZSJ3</accession>
<dbReference type="SMR" id="G4ZSJ3"/>
<dbReference type="SUPFAM" id="SSF56281">
    <property type="entry name" value="Metallo-hydrolase/oxidoreductase"/>
    <property type="match status" value="1"/>
</dbReference>
<dbReference type="GeneID" id="20648852"/>